<dbReference type="EMBL" id="BARU01046360">
    <property type="protein sequence ID" value="GAI01380.1"/>
    <property type="molecule type" value="Genomic_DNA"/>
</dbReference>
<dbReference type="Pfam" id="PF13414">
    <property type="entry name" value="TPR_11"/>
    <property type="match status" value="1"/>
</dbReference>
<reference evidence="1" key="1">
    <citation type="journal article" date="2014" name="Front. Microbiol.">
        <title>High frequency of phylogenetically diverse reductive dehalogenase-homologous genes in deep subseafloor sedimentary metagenomes.</title>
        <authorList>
            <person name="Kawai M."/>
            <person name="Futagami T."/>
            <person name="Toyoda A."/>
            <person name="Takaki Y."/>
            <person name="Nishi S."/>
            <person name="Hori S."/>
            <person name="Arai W."/>
            <person name="Tsubouchi T."/>
            <person name="Morono Y."/>
            <person name="Uchiyama I."/>
            <person name="Ito T."/>
            <person name="Fujiyama A."/>
            <person name="Inagaki F."/>
            <person name="Takami H."/>
        </authorList>
    </citation>
    <scope>NUCLEOTIDE SEQUENCE</scope>
    <source>
        <strain evidence="1">Expedition CK06-06</strain>
    </source>
</reference>
<proteinExistence type="predicted"/>
<organism evidence="1">
    <name type="scientific">marine sediment metagenome</name>
    <dbReference type="NCBI Taxonomy" id="412755"/>
    <lineage>
        <taxon>unclassified sequences</taxon>
        <taxon>metagenomes</taxon>
        <taxon>ecological metagenomes</taxon>
    </lineage>
</organism>
<dbReference type="InterPro" id="IPR011990">
    <property type="entry name" value="TPR-like_helical_dom_sf"/>
</dbReference>
<dbReference type="AlphaFoldDB" id="X1LG47"/>
<gene>
    <name evidence="1" type="ORF">S03H2_69971</name>
</gene>
<name>X1LG47_9ZZZZ</name>
<evidence type="ECO:0000313" key="1">
    <source>
        <dbReference type="EMBL" id="GAI01380.1"/>
    </source>
</evidence>
<comment type="caution">
    <text evidence="1">The sequence shown here is derived from an EMBL/GenBank/DDBJ whole genome shotgun (WGS) entry which is preliminary data.</text>
</comment>
<accession>X1LG47</accession>
<protein>
    <submittedName>
        <fullName evidence="1">Uncharacterized protein</fullName>
    </submittedName>
</protein>
<sequence>MTENYFEKGDRALSIYEAYGRNPLVFNKVIENYKKGLKLDPDNVFYHYSLGYAYHLMRRLMEASIEYEIMLKLNPPRLASEDDLKLADRYAPRLFVNPKEFFKLKDLV</sequence>
<dbReference type="SUPFAM" id="SSF48452">
    <property type="entry name" value="TPR-like"/>
    <property type="match status" value="1"/>
</dbReference>
<dbReference type="Gene3D" id="1.25.40.10">
    <property type="entry name" value="Tetratricopeptide repeat domain"/>
    <property type="match status" value="1"/>
</dbReference>
<feature type="non-terminal residue" evidence="1">
    <location>
        <position position="108"/>
    </location>
</feature>